<dbReference type="AlphaFoldDB" id="A0AAU4K4L4"/>
<evidence type="ECO:0000256" key="3">
    <source>
        <dbReference type="ARBA" id="ARBA00022676"/>
    </source>
</evidence>
<evidence type="ECO:0000313" key="8">
    <source>
        <dbReference type="Proteomes" id="UP001432128"/>
    </source>
</evidence>
<reference evidence="7 8" key="1">
    <citation type="submission" date="2022-10" db="EMBL/GenBank/DDBJ databases">
        <title>The complete genomes of actinobacterial strains from the NBC collection.</title>
        <authorList>
            <person name="Joergensen T.S."/>
            <person name="Alvarez Arevalo M."/>
            <person name="Sterndorff E.B."/>
            <person name="Faurdal D."/>
            <person name="Vuksanovic O."/>
            <person name="Mourched A.-S."/>
            <person name="Charusanti P."/>
            <person name="Shaw S."/>
            <person name="Blin K."/>
            <person name="Weber T."/>
        </authorList>
    </citation>
    <scope>NUCLEOTIDE SEQUENCE [LARGE SCALE GENOMIC DNA]</scope>
    <source>
        <strain evidence="7 8">NBC_00319</strain>
    </source>
</reference>
<evidence type="ECO:0000313" key="7">
    <source>
        <dbReference type="EMBL" id="WUM21050.1"/>
    </source>
</evidence>
<protein>
    <submittedName>
        <fullName evidence="7">Glycosyltransferase</fullName>
        <ecNumber evidence="7">2.4.-.-</ecNumber>
    </submittedName>
</protein>
<dbReference type="KEGG" id="whr:OG579_04350"/>
<dbReference type="Proteomes" id="UP001432128">
    <property type="component" value="Chromosome"/>
</dbReference>
<evidence type="ECO:0000256" key="2">
    <source>
        <dbReference type="ARBA" id="ARBA00022475"/>
    </source>
</evidence>
<keyword evidence="2" id="KW-1003">Cell membrane</keyword>
<dbReference type="GO" id="GO:0016757">
    <property type="term" value="F:glycosyltransferase activity"/>
    <property type="evidence" value="ECO:0007669"/>
    <property type="project" value="UniProtKB-KW"/>
</dbReference>
<dbReference type="GO" id="GO:0005886">
    <property type="term" value="C:plasma membrane"/>
    <property type="evidence" value="ECO:0007669"/>
    <property type="project" value="UniProtKB-SubCell"/>
</dbReference>
<feature type="chain" id="PRO_5043503359" evidence="6">
    <location>
        <begin position="20"/>
        <end position="383"/>
    </location>
</feature>
<keyword evidence="5" id="KW-0472">Membrane</keyword>
<dbReference type="Pfam" id="PF13641">
    <property type="entry name" value="Glyco_tranf_2_3"/>
    <property type="match status" value="1"/>
</dbReference>
<gene>
    <name evidence="7" type="ORF">OG579_04350</name>
</gene>
<keyword evidence="3 7" id="KW-0328">Glycosyltransferase</keyword>
<evidence type="ECO:0000256" key="1">
    <source>
        <dbReference type="ARBA" id="ARBA00004236"/>
    </source>
</evidence>
<proteinExistence type="predicted"/>
<feature type="signal peptide" evidence="6">
    <location>
        <begin position="1"/>
        <end position="19"/>
    </location>
</feature>
<organism evidence="7 8">
    <name type="scientific">Williamsia herbipolensis</name>
    <dbReference type="NCBI Taxonomy" id="1603258"/>
    <lineage>
        <taxon>Bacteria</taxon>
        <taxon>Bacillati</taxon>
        <taxon>Actinomycetota</taxon>
        <taxon>Actinomycetes</taxon>
        <taxon>Mycobacteriales</taxon>
        <taxon>Nocardiaceae</taxon>
        <taxon>Williamsia</taxon>
    </lineage>
</organism>
<dbReference type="RefSeq" id="WP_328858225.1">
    <property type="nucleotide sequence ID" value="NZ_CP108021.1"/>
</dbReference>
<dbReference type="PANTHER" id="PTHR43646:SF2">
    <property type="entry name" value="GLYCOSYLTRANSFERASE 2-LIKE DOMAIN-CONTAINING PROTEIN"/>
    <property type="match status" value="1"/>
</dbReference>
<sequence>MTATDIVPLALAGSGLAMAAVNARHVHALSAPRYPVAAPVVVLVPARDEADVIARVIADLRAQRGVDDLRVRIYDDESTDGTAEVARRAIDGDDRVVVVDGARTPKPAGWTGKAWGLHRLTTDLADDPPNTRLCLVDADVRLAPDAVAAAVAVFDALADAPGPPPGLLSVWPAQIVGSALERLVQPLLFWSWFSMLPQSVTERQLRTSTAVANGQFLTTTLGAYRDVGGHRSVAAEPADDIALARVFRRAGMRTVNRSGGHLVRCRMYRSGDDLWAGYRRWTATEFGGARGSWAVVAALLLGHVAPAVRAAIGPRRAPAVLALVMGAAGRLVSRRVETDALTPSDVLDATAHPVSMAVAAALIADSAVHTRTGRLEWKGRSIS</sequence>
<dbReference type="EC" id="2.4.-.-" evidence="7"/>
<comment type="subcellular location">
    <subcellularLocation>
        <location evidence="1">Cell membrane</location>
    </subcellularLocation>
</comment>
<dbReference type="InterPro" id="IPR029044">
    <property type="entry name" value="Nucleotide-diphossugar_trans"/>
</dbReference>
<keyword evidence="4 7" id="KW-0808">Transferase</keyword>
<dbReference type="SUPFAM" id="SSF53448">
    <property type="entry name" value="Nucleotide-diphospho-sugar transferases"/>
    <property type="match status" value="1"/>
</dbReference>
<accession>A0AAU4K4L4</accession>
<evidence type="ECO:0000256" key="5">
    <source>
        <dbReference type="ARBA" id="ARBA00023136"/>
    </source>
</evidence>
<keyword evidence="8" id="KW-1185">Reference proteome</keyword>
<keyword evidence="6" id="KW-0732">Signal</keyword>
<name>A0AAU4K4L4_9NOCA</name>
<evidence type="ECO:0000256" key="6">
    <source>
        <dbReference type="SAM" id="SignalP"/>
    </source>
</evidence>
<evidence type="ECO:0000256" key="4">
    <source>
        <dbReference type="ARBA" id="ARBA00022679"/>
    </source>
</evidence>
<dbReference type="Gene3D" id="3.90.550.10">
    <property type="entry name" value="Spore Coat Polysaccharide Biosynthesis Protein SpsA, Chain A"/>
    <property type="match status" value="1"/>
</dbReference>
<dbReference type="PANTHER" id="PTHR43646">
    <property type="entry name" value="GLYCOSYLTRANSFERASE"/>
    <property type="match status" value="1"/>
</dbReference>
<dbReference type="EMBL" id="CP108021">
    <property type="protein sequence ID" value="WUM21050.1"/>
    <property type="molecule type" value="Genomic_DNA"/>
</dbReference>